<dbReference type="InterPro" id="IPR011032">
    <property type="entry name" value="GroES-like_sf"/>
</dbReference>
<dbReference type="CDD" id="cd08249">
    <property type="entry name" value="enoyl_reductase_like"/>
    <property type="match status" value="1"/>
</dbReference>
<evidence type="ECO:0000313" key="4">
    <source>
        <dbReference type="EMBL" id="CCD42487.1"/>
    </source>
</evidence>
<dbReference type="Gene3D" id="3.90.180.10">
    <property type="entry name" value="Medium-chain alcohol dehydrogenases, catalytic domain"/>
    <property type="match status" value="1"/>
</dbReference>
<reference evidence="5" key="1">
    <citation type="journal article" date="2011" name="PLoS Genet.">
        <title>Genomic analysis of the necrotrophic fungal pathogens Sclerotinia sclerotiorum and Botrytis cinerea.</title>
        <authorList>
            <person name="Amselem J."/>
            <person name="Cuomo C.A."/>
            <person name="van Kan J.A."/>
            <person name="Viaud M."/>
            <person name="Benito E.P."/>
            <person name="Couloux A."/>
            <person name="Coutinho P.M."/>
            <person name="de Vries R.P."/>
            <person name="Dyer P.S."/>
            <person name="Fillinger S."/>
            <person name="Fournier E."/>
            <person name="Gout L."/>
            <person name="Hahn M."/>
            <person name="Kohn L."/>
            <person name="Lapalu N."/>
            <person name="Plummer K.M."/>
            <person name="Pradier J.M."/>
            <person name="Quevillon E."/>
            <person name="Sharon A."/>
            <person name="Simon A."/>
            <person name="ten Have A."/>
            <person name="Tudzynski B."/>
            <person name="Tudzynski P."/>
            <person name="Wincker P."/>
            <person name="Andrew M."/>
            <person name="Anthouard V."/>
            <person name="Beever R.E."/>
            <person name="Beffa R."/>
            <person name="Benoit I."/>
            <person name="Bouzid O."/>
            <person name="Brault B."/>
            <person name="Chen Z."/>
            <person name="Choquer M."/>
            <person name="Collemare J."/>
            <person name="Cotton P."/>
            <person name="Danchin E.G."/>
            <person name="Da Silva C."/>
            <person name="Gautier A."/>
            <person name="Giraud C."/>
            <person name="Giraud T."/>
            <person name="Gonzalez C."/>
            <person name="Grossetete S."/>
            <person name="Guldener U."/>
            <person name="Henrissat B."/>
            <person name="Howlett B.J."/>
            <person name="Kodira C."/>
            <person name="Kretschmer M."/>
            <person name="Lappartient A."/>
            <person name="Leroch M."/>
            <person name="Levis C."/>
            <person name="Mauceli E."/>
            <person name="Neuveglise C."/>
            <person name="Oeser B."/>
            <person name="Pearson M."/>
            <person name="Poulain J."/>
            <person name="Poussereau N."/>
            <person name="Quesneville H."/>
            <person name="Rascle C."/>
            <person name="Schumacher J."/>
            <person name="Segurens B."/>
            <person name="Sexton A."/>
            <person name="Silva E."/>
            <person name="Sirven C."/>
            <person name="Soanes D.M."/>
            <person name="Talbot N.J."/>
            <person name="Templeton M."/>
            <person name="Yandava C."/>
            <person name="Yarden O."/>
            <person name="Zeng Q."/>
            <person name="Rollins J.A."/>
            <person name="Lebrun M.H."/>
            <person name="Dickman M."/>
        </authorList>
    </citation>
    <scope>NUCLEOTIDE SEQUENCE [LARGE SCALE GENOMIC DNA]</scope>
    <source>
        <strain evidence="5">T4</strain>
    </source>
</reference>
<evidence type="ECO:0000259" key="3">
    <source>
        <dbReference type="SMART" id="SM00829"/>
    </source>
</evidence>
<dbReference type="SUPFAM" id="SSF50129">
    <property type="entry name" value="GroES-like"/>
    <property type="match status" value="1"/>
</dbReference>
<dbReference type="AlphaFoldDB" id="G2XNN1"/>
<dbReference type="SMART" id="SM00829">
    <property type="entry name" value="PKS_ER"/>
    <property type="match status" value="1"/>
</dbReference>
<evidence type="ECO:0000256" key="2">
    <source>
        <dbReference type="ARBA" id="ARBA00023002"/>
    </source>
</evidence>
<dbReference type="SUPFAM" id="SSF51735">
    <property type="entry name" value="NAD(P)-binding Rossmann-fold domains"/>
    <property type="match status" value="1"/>
</dbReference>
<sequence length="301" mass="32498">MTKTDTSSLSTESTLFDLRSIIPINHAAYLVEAKSNPLEVRKAPYPSPEPHTVVVKNHTIAINPVDWKLQDYAFIPLVYPFILGSDVAGEFVEVGSGVTNVARVTGNRDPRYSGFQECTVIPVDALAPIPSSISFEQAAVLPLAISTAAVVLYQKDQLDLPHPSESAKNLAAVQLARASGLEVISTASAHNHDFVKSLWASEVFDHRSKSVINDIVAALKGKRIVGAFDCISEGETQKACADILYKITELLGGYIPKALESGHFKPALQPWVVVTGLQYIQEALEKNKAGLSATRAVVKLP</sequence>
<name>G2XNN1_BOTF4</name>
<dbReference type="Gene3D" id="3.40.50.720">
    <property type="entry name" value="NAD(P)-binding Rossmann-like Domain"/>
    <property type="match status" value="1"/>
</dbReference>
<dbReference type="STRING" id="999810.G2XNN1"/>
<dbReference type="HOGENOM" id="CLU_026673_16_5_1"/>
<evidence type="ECO:0000256" key="1">
    <source>
        <dbReference type="ARBA" id="ARBA00008072"/>
    </source>
</evidence>
<dbReference type="PANTHER" id="PTHR45348:SF2">
    <property type="entry name" value="ZINC-TYPE ALCOHOL DEHYDROGENASE-LIKE PROTEIN C2E1P3.01"/>
    <property type="match status" value="1"/>
</dbReference>
<dbReference type="EMBL" id="FQ790246">
    <property type="protein sequence ID" value="CCD42487.1"/>
    <property type="molecule type" value="Genomic_DNA"/>
</dbReference>
<dbReference type="GO" id="GO:0016651">
    <property type="term" value="F:oxidoreductase activity, acting on NAD(P)H"/>
    <property type="evidence" value="ECO:0007669"/>
    <property type="project" value="InterPro"/>
</dbReference>
<dbReference type="InterPro" id="IPR047122">
    <property type="entry name" value="Trans-enoyl_RdTase-like"/>
</dbReference>
<dbReference type="OrthoDB" id="48317at2759"/>
<organism evidence="4 5">
    <name type="scientific">Botryotinia fuckeliana (strain T4)</name>
    <name type="common">Noble rot fungus</name>
    <name type="synonym">Botrytis cinerea</name>
    <dbReference type="NCBI Taxonomy" id="999810"/>
    <lineage>
        <taxon>Eukaryota</taxon>
        <taxon>Fungi</taxon>
        <taxon>Dikarya</taxon>
        <taxon>Ascomycota</taxon>
        <taxon>Pezizomycotina</taxon>
        <taxon>Leotiomycetes</taxon>
        <taxon>Helotiales</taxon>
        <taxon>Sclerotiniaceae</taxon>
        <taxon>Botrytis</taxon>
    </lineage>
</organism>
<dbReference type="PANTHER" id="PTHR45348">
    <property type="entry name" value="HYPOTHETICAL OXIDOREDUCTASE (EUROFUNG)"/>
    <property type="match status" value="1"/>
</dbReference>
<feature type="domain" description="Enoyl reductase (ER)" evidence="3">
    <location>
        <begin position="34"/>
        <end position="291"/>
    </location>
</feature>
<protein>
    <submittedName>
        <fullName evidence="4">Similar to zinc-binding oxidoreductase CipB</fullName>
    </submittedName>
</protein>
<dbReference type="InterPro" id="IPR036291">
    <property type="entry name" value="NAD(P)-bd_dom_sf"/>
</dbReference>
<evidence type="ECO:0000313" key="5">
    <source>
        <dbReference type="Proteomes" id="UP000008177"/>
    </source>
</evidence>
<comment type="similarity">
    <text evidence="1">Belongs to the zinc-containing alcohol dehydrogenase family.</text>
</comment>
<gene>
    <name evidence="4" type="ORF">BofuT4_P075700.1</name>
</gene>
<dbReference type="InterPro" id="IPR013154">
    <property type="entry name" value="ADH-like_N"/>
</dbReference>
<accession>G2XNN1</accession>
<dbReference type="Pfam" id="PF08240">
    <property type="entry name" value="ADH_N"/>
    <property type="match status" value="1"/>
</dbReference>
<proteinExistence type="inferred from homology"/>
<dbReference type="InParanoid" id="G2XNN1"/>
<keyword evidence="2" id="KW-0560">Oxidoreductase</keyword>
<dbReference type="Proteomes" id="UP000008177">
    <property type="component" value="Unplaced contigs"/>
</dbReference>
<dbReference type="InterPro" id="IPR020843">
    <property type="entry name" value="ER"/>
</dbReference>